<dbReference type="EMBL" id="MHNK01000010">
    <property type="protein sequence ID" value="OGZ43883.1"/>
    <property type="molecule type" value="Genomic_DNA"/>
</dbReference>
<dbReference type="InterPro" id="IPR036034">
    <property type="entry name" value="PDZ_sf"/>
</dbReference>
<dbReference type="InterPro" id="IPR001478">
    <property type="entry name" value="PDZ"/>
</dbReference>
<feature type="domain" description="PDZ" evidence="12">
    <location>
        <begin position="114"/>
        <end position="157"/>
    </location>
</feature>
<evidence type="ECO:0000256" key="3">
    <source>
        <dbReference type="ARBA" id="ARBA00007931"/>
    </source>
</evidence>
<name>A0A1G2G0N0_9BACT</name>
<dbReference type="GO" id="GO:0016020">
    <property type="term" value="C:membrane"/>
    <property type="evidence" value="ECO:0007669"/>
    <property type="project" value="UniProtKB-SubCell"/>
</dbReference>
<dbReference type="AlphaFoldDB" id="A0A1G2G0N0"/>
<sequence>MLTFLLFLLVIAVLVLSHEFGHFIVAKWKGMRVDEFGFGFPPRLFGKQHGETFYSFNLLPFGGFVKIWGEDDADGANDPHNFAARSAWDRFLVLVAGVGMNFVLAYVLFTIGHGIGIPGVVGAGEDARDAMVRVVDVIPGSPAAEAGVKAGDSILELIPSSDTESSWHPVTVHVSEIEQVQNFVKTHAGGDITMVVERVNEELRLPIRLRKEAPAGEGLLGIAMAKVGIIRTAWYRAPWEGLLTTIATTKFVAGGLAFFFANIVSSDVINSVAGPVGIAKVAGQASALGFAYLLQLIAVLSINLAILNILPIPALDGGRVLFLIIEKLRGKPIGVRVSQFAHTSGFIVLILLMLVVTYFDLTKIF</sequence>
<evidence type="ECO:0000256" key="10">
    <source>
        <dbReference type="ARBA" id="ARBA00023136"/>
    </source>
</evidence>
<dbReference type="InterPro" id="IPR004387">
    <property type="entry name" value="Pept_M50_Zn"/>
</dbReference>
<feature type="transmembrane region" description="Helical" evidence="11">
    <location>
        <begin position="290"/>
        <end position="312"/>
    </location>
</feature>
<dbReference type="SUPFAM" id="SSF50156">
    <property type="entry name" value="PDZ domain-like"/>
    <property type="match status" value="1"/>
</dbReference>
<evidence type="ECO:0000313" key="13">
    <source>
        <dbReference type="EMBL" id="OGZ43883.1"/>
    </source>
</evidence>
<keyword evidence="9" id="KW-0482">Metalloprotease</keyword>
<evidence type="ECO:0000256" key="5">
    <source>
        <dbReference type="ARBA" id="ARBA00022692"/>
    </source>
</evidence>
<comment type="subcellular location">
    <subcellularLocation>
        <location evidence="2">Membrane</location>
        <topology evidence="2">Multi-pass membrane protein</topology>
    </subcellularLocation>
</comment>
<feature type="transmembrane region" description="Helical" evidence="11">
    <location>
        <begin position="340"/>
        <end position="361"/>
    </location>
</feature>
<reference evidence="13 14" key="1">
    <citation type="journal article" date="2016" name="Nat. Commun.">
        <title>Thousands of microbial genomes shed light on interconnected biogeochemical processes in an aquifer system.</title>
        <authorList>
            <person name="Anantharaman K."/>
            <person name="Brown C.T."/>
            <person name="Hug L.A."/>
            <person name="Sharon I."/>
            <person name="Castelle C.J."/>
            <person name="Probst A.J."/>
            <person name="Thomas B.C."/>
            <person name="Singh A."/>
            <person name="Wilkins M.J."/>
            <person name="Karaoz U."/>
            <person name="Brodie E.L."/>
            <person name="Williams K.H."/>
            <person name="Hubbard S.S."/>
            <person name="Banfield J.F."/>
        </authorList>
    </citation>
    <scope>NUCLEOTIDE SEQUENCE [LARGE SCALE GENOMIC DNA]</scope>
</reference>
<dbReference type="PANTHER" id="PTHR42837:SF2">
    <property type="entry name" value="MEMBRANE METALLOPROTEASE ARASP2, CHLOROPLASTIC-RELATED"/>
    <property type="match status" value="1"/>
</dbReference>
<evidence type="ECO:0000259" key="12">
    <source>
        <dbReference type="PROSITE" id="PS50106"/>
    </source>
</evidence>
<comment type="similarity">
    <text evidence="3">Belongs to the peptidase M50B family.</text>
</comment>
<dbReference type="CDD" id="cd06163">
    <property type="entry name" value="S2P-M50_PDZ_RseP-like"/>
    <property type="match status" value="1"/>
</dbReference>
<keyword evidence="8 11" id="KW-1133">Transmembrane helix</keyword>
<dbReference type="Proteomes" id="UP000177480">
    <property type="component" value="Unassembled WGS sequence"/>
</dbReference>
<evidence type="ECO:0000256" key="8">
    <source>
        <dbReference type="ARBA" id="ARBA00022989"/>
    </source>
</evidence>
<evidence type="ECO:0000256" key="11">
    <source>
        <dbReference type="SAM" id="Phobius"/>
    </source>
</evidence>
<dbReference type="GO" id="GO:0004222">
    <property type="term" value="F:metalloendopeptidase activity"/>
    <property type="evidence" value="ECO:0007669"/>
    <property type="project" value="InterPro"/>
</dbReference>
<keyword evidence="10 11" id="KW-0472">Membrane</keyword>
<accession>A0A1G2G0N0</accession>
<keyword evidence="5 11" id="KW-0812">Transmembrane</keyword>
<proteinExistence type="inferred from homology"/>
<evidence type="ECO:0000256" key="7">
    <source>
        <dbReference type="ARBA" id="ARBA00022833"/>
    </source>
</evidence>
<evidence type="ECO:0000256" key="4">
    <source>
        <dbReference type="ARBA" id="ARBA00022670"/>
    </source>
</evidence>
<dbReference type="GO" id="GO:0006508">
    <property type="term" value="P:proteolysis"/>
    <property type="evidence" value="ECO:0007669"/>
    <property type="project" value="UniProtKB-KW"/>
</dbReference>
<feature type="transmembrane region" description="Helical" evidence="11">
    <location>
        <begin position="91"/>
        <end position="109"/>
    </location>
</feature>
<keyword evidence="7" id="KW-0862">Zinc</keyword>
<dbReference type="PROSITE" id="PS50106">
    <property type="entry name" value="PDZ"/>
    <property type="match status" value="1"/>
</dbReference>
<organism evidence="13 14">
    <name type="scientific">Candidatus Ryanbacteria bacterium RIFCSPHIGHO2_01_FULL_45_22</name>
    <dbReference type="NCBI Taxonomy" id="1802114"/>
    <lineage>
        <taxon>Bacteria</taxon>
        <taxon>Candidatus Ryaniibacteriota</taxon>
    </lineage>
</organism>
<keyword evidence="4" id="KW-0645">Protease</keyword>
<dbReference type="Gene3D" id="2.30.42.10">
    <property type="match status" value="1"/>
</dbReference>
<comment type="cofactor">
    <cofactor evidence="1">
        <name>Zn(2+)</name>
        <dbReference type="ChEBI" id="CHEBI:29105"/>
    </cofactor>
</comment>
<dbReference type="PANTHER" id="PTHR42837">
    <property type="entry name" value="REGULATOR OF SIGMA-E PROTEASE RSEP"/>
    <property type="match status" value="1"/>
</dbReference>
<evidence type="ECO:0000256" key="6">
    <source>
        <dbReference type="ARBA" id="ARBA00022801"/>
    </source>
</evidence>
<evidence type="ECO:0000256" key="2">
    <source>
        <dbReference type="ARBA" id="ARBA00004141"/>
    </source>
</evidence>
<evidence type="ECO:0000313" key="14">
    <source>
        <dbReference type="Proteomes" id="UP000177480"/>
    </source>
</evidence>
<dbReference type="InterPro" id="IPR008915">
    <property type="entry name" value="Peptidase_M50"/>
</dbReference>
<dbReference type="STRING" id="1802114.A2719_02890"/>
<protein>
    <recommendedName>
        <fullName evidence="12">PDZ domain-containing protein</fullName>
    </recommendedName>
</protein>
<evidence type="ECO:0000256" key="1">
    <source>
        <dbReference type="ARBA" id="ARBA00001947"/>
    </source>
</evidence>
<evidence type="ECO:0000256" key="9">
    <source>
        <dbReference type="ARBA" id="ARBA00023049"/>
    </source>
</evidence>
<gene>
    <name evidence="13" type="ORF">A2719_02890</name>
</gene>
<keyword evidence="6" id="KW-0378">Hydrolase</keyword>
<dbReference type="Pfam" id="PF02163">
    <property type="entry name" value="Peptidase_M50"/>
    <property type="match status" value="1"/>
</dbReference>
<comment type="caution">
    <text evidence="13">The sequence shown here is derived from an EMBL/GenBank/DDBJ whole genome shotgun (WGS) entry which is preliminary data.</text>
</comment>